<evidence type="ECO:0000313" key="6">
    <source>
        <dbReference type="EMBL" id="NDV29749.1"/>
    </source>
</evidence>
<name>A0A6B2KYC5_9EUKA</name>
<keyword evidence="5" id="KW-0653">Protein transport</keyword>
<dbReference type="GO" id="GO:0006606">
    <property type="term" value="P:protein import into nucleus"/>
    <property type="evidence" value="ECO:0007669"/>
    <property type="project" value="InterPro"/>
</dbReference>
<dbReference type="Gene3D" id="1.25.10.10">
    <property type="entry name" value="Leucine-rich Repeat Variant"/>
    <property type="match status" value="1"/>
</dbReference>
<dbReference type="InterPro" id="IPR011989">
    <property type="entry name" value="ARM-like"/>
</dbReference>
<dbReference type="InterPro" id="IPR016024">
    <property type="entry name" value="ARM-type_fold"/>
</dbReference>
<dbReference type="SUPFAM" id="SSF48371">
    <property type="entry name" value="ARM repeat"/>
    <property type="match status" value="1"/>
</dbReference>
<evidence type="ECO:0000256" key="5">
    <source>
        <dbReference type="ARBA" id="ARBA00022927"/>
    </source>
</evidence>
<reference evidence="6" key="1">
    <citation type="journal article" date="2020" name="J. Eukaryot. Microbiol.">
        <title>De novo Sequencing, Assembly and Annotation of the Transcriptome for the Free-Living Testate Amoeba Arcella intermedia.</title>
        <authorList>
            <person name="Ribeiro G.M."/>
            <person name="Porfirio-Sousa A.L."/>
            <person name="Maurer-Alcala X.X."/>
            <person name="Katz L.A."/>
            <person name="Lahr D.J.G."/>
        </authorList>
    </citation>
    <scope>NUCLEOTIDE SEQUENCE</scope>
</reference>
<proteinExistence type="predicted"/>
<evidence type="ECO:0000256" key="1">
    <source>
        <dbReference type="ARBA" id="ARBA00004496"/>
    </source>
</evidence>
<accession>A0A6B2KYC5</accession>
<dbReference type="GO" id="GO:0005737">
    <property type="term" value="C:cytoplasm"/>
    <property type="evidence" value="ECO:0007669"/>
    <property type="project" value="UniProtKB-SubCell"/>
</dbReference>
<dbReference type="AlphaFoldDB" id="A0A6B2KYC5"/>
<sequence>MVSSWGVHSWPELVPSLLGCLREANPDVALGAFACLKEVLEDNAALFSRDPLGPAKSILAGVMPLCSHPDARIRTQAIGCLTLFSEYSVDVLGDLEPLYLLFIHLSNDVSIEVKRRVVVGFSILMENMNYELSSKYLVKIISIIINYINQSNEELVLEAMEFWTVLLEHLQTDTENLIAQLLPQILPAIFIRMQYSQKDVQEIALQKKTDDYYQESHWNVRKSAAYAFEVFSGRFAGLVPSVLVPMALQGVNSEEWVVREGAVLALGSVASSLQSCCPDFIAGFFPVLLKLLGDEHHLIRVITCWTLGRYSYWAKKNPNFLKQLVNSIINHMNDSNYFVQKASTTAIGEVFVEAFWELLQYSDLLNHILASFTHALQVYPEKSLLCLYYSLNNIAQHSGSEALRNHLIPIYSLVFQKLQHFGDSDPSLFPLLECLTNLIQVVETQTILPHTQFLITRCISWMERSFLVENHEDSVEHQFLVCSMELISAFCNSLNEHPQFLPFLLSTQILNLLHFLTTIESLFSIYSIKTAWYNLVYSLSSYLFESNAEMKDSISQFIYNILGIILLDFKTTESDDIYVTSVQLLGNIISNMNIELWGSYSEEICWHLDWSNPEYQGPCSKTLCLLGKCFPSVVAPRLPEILPQIITVLRSLHDSPHKEILLTGLFQSIICGVGLVGDNLECICEIISTVPQPSENLYQLFGQTLQYLMQLPSWKNLSLPEHIQKNLNSIFNTYLL</sequence>
<evidence type="ECO:0000256" key="2">
    <source>
        <dbReference type="ARBA" id="ARBA00022448"/>
    </source>
</evidence>
<evidence type="ECO:0008006" key="7">
    <source>
        <dbReference type="Google" id="ProtNLM"/>
    </source>
</evidence>
<comment type="subcellular location">
    <subcellularLocation>
        <location evidence="1">Cytoplasm</location>
    </subcellularLocation>
</comment>
<keyword evidence="3" id="KW-0963">Cytoplasm</keyword>
<keyword evidence="4" id="KW-0677">Repeat</keyword>
<protein>
    <recommendedName>
        <fullName evidence="7">Importin N-terminal domain-containing protein</fullName>
    </recommendedName>
</protein>
<evidence type="ECO:0000256" key="4">
    <source>
        <dbReference type="ARBA" id="ARBA00022737"/>
    </source>
</evidence>
<dbReference type="EMBL" id="GIBP01000780">
    <property type="protein sequence ID" value="NDV29749.1"/>
    <property type="molecule type" value="Transcribed_RNA"/>
</dbReference>
<dbReference type="InterPro" id="IPR040122">
    <property type="entry name" value="Importin_beta"/>
</dbReference>
<evidence type="ECO:0000256" key="3">
    <source>
        <dbReference type="ARBA" id="ARBA00022490"/>
    </source>
</evidence>
<dbReference type="PANTHER" id="PTHR10527">
    <property type="entry name" value="IMPORTIN BETA"/>
    <property type="match status" value="1"/>
</dbReference>
<keyword evidence="2" id="KW-0813">Transport</keyword>
<organism evidence="6">
    <name type="scientific">Arcella intermedia</name>
    <dbReference type="NCBI Taxonomy" id="1963864"/>
    <lineage>
        <taxon>Eukaryota</taxon>
        <taxon>Amoebozoa</taxon>
        <taxon>Tubulinea</taxon>
        <taxon>Elardia</taxon>
        <taxon>Arcellinida</taxon>
        <taxon>Sphaerothecina</taxon>
        <taxon>Arcellidae</taxon>
        <taxon>Arcella</taxon>
    </lineage>
</organism>
<dbReference type="Pfam" id="PF13513">
    <property type="entry name" value="HEAT_EZ"/>
    <property type="match status" value="1"/>
</dbReference>